<accession>A0A1S1HCH3</accession>
<dbReference type="SMART" id="SM00052">
    <property type="entry name" value="EAL"/>
    <property type="match status" value="1"/>
</dbReference>
<dbReference type="Pfam" id="PF00990">
    <property type="entry name" value="GGDEF"/>
    <property type="match status" value="1"/>
</dbReference>
<dbReference type="InterPro" id="IPR029787">
    <property type="entry name" value="Nucleotide_cyclase"/>
</dbReference>
<proteinExistence type="predicted"/>
<dbReference type="PROSITE" id="PS50883">
    <property type="entry name" value="EAL"/>
    <property type="match status" value="1"/>
</dbReference>
<feature type="transmembrane region" description="Helical" evidence="1">
    <location>
        <begin position="51"/>
        <end position="69"/>
    </location>
</feature>
<dbReference type="SUPFAM" id="SSF55785">
    <property type="entry name" value="PYP-like sensor domain (PAS domain)"/>
    <property type="match status" value="1"/>
</dbReference>
<dbReference type="NCBIfam" id="TIGR00254">
    <property type="entry name" value="GGDEF"/>
    <property type="match status" value="1"/>
</dbReference>
<dbReference type="InterPro" id="IPR035965">
    <property type="entry name" value="PAS-like_dom_sf"/>
</dbReference>
<feature type="domain" description="GGDEF" evidence="4">
    <location>
        <begin position="364"/>
        <end position="497"/>
    </location>
</feature>
<dbReference type="SUPFAM" id="SSF141868">
    <property type="entry name" value="EAL domain-like"/>
    <property type="match status" value="1"/>
</dbReference>
<keyword evidence="1" id="KW-0812">Transmembrane</keyword>
<keyword evidence="1" id="KW-1133">Transmembrane helix</keyword>
<gene>
    <name evidence="5" type="primary">cph2_6</name>
    <name evidence="5" type="ORF">BHE75_01819</name>
</gene>
<dbReference type="InterPro" id="IPR035919">
    <property type="entry name" value="EAL_sf"/>
</dbReference>
<feature type="domain" description="PAC" evidence="2">
    <location>
        <begin position="279"/>
        <end position="332"/>
    </location>
</feature>
<keyword evidence="1" id="KW-0472">Membrane</keyword>
<dbReference type="SUPFAM" id="SSF55073">
    <property type="entry name" value="Nucleotide cyclase"/>
    <property type="match status" value="1"/>
</dbReference>
<evidence type="ECO:0000313" key="6">
    <source>
        <dbReference type="Proteomes" id="UP000179467"/>
    </source>
</evidence>
<dbReference type="Gene3D" id="3.30.450.20">
    <property type="entry name" value="PAS domain"/>
    <property type="match status" value="1"/>
</dbReference>
<feature type="transmembrane region" description="Helical" evidence="1">
    <location>
        <begin position="89"/>
        <end position="106"/>
    </location>
</feature>
<dbReference type="InterPro" id="IPR043128">
    <property type="entry name" value="Rev_trsase/Diguanyl_cyclase"/>
</dbReference>
<dbReference type="CDD" id="cd01948">
    <property type="entry name" value="EAL"/>
    <property type="match status" value="1"/>
</dbReference>
<dbReference type="Proteomes" id="UP000179467">
    <property type="component" value="Unassembled WGS sequence"/>
</dbReference>
<dbReference type="PROSITE" id="PS50113">
    <property type="entry name" value="PAC"/>
    <property type="match status" value="1"/>
</dbReference>
<evidence type="ECO:0000259" key="2">
    <source>
        <dbReference type="PROSITE" id="PS50113"/>
    </source>
</evidence>
<evidence type="ECO:0000313" key="5">
    <source>
        <dbReference type="EMBL" id="OHT19827.1"/>
    </source>
</evidence>
<dbReference type="Pfam" id="PF00563">
    <property type="entry name" value="EAL"/>
    <property type="match status" value="1"/>
</dbReference>
<dbReference type="InterPro" id="IPR013656">
    <property type="entry name" value="PAS_4"/>
</dbReference>
<dbReference type="EMBL" id="MIPT01000001">
    <property type="protein sequence ID" value="OHT19827.1"/>
    <property type="molecule type" value="Genomic_DNA"/>
</dbReference>
<dbReference type="Gene3D" id="3.30.70.270">
    <property type="match status" value="1"/>
</dbReference>
<evidence type="ECO:0000259" key="4">
    <source>
        <dbReference type="PROSITE" id="PS50887"/>
    </source>
</evidence>
<dbReference type="PANTHER" id="PTHR44757">
    <property type="entry name" value="DIGUANYLATE CYCLASE DGCP"/>
    <property type="match status" value="1"/>
</dbReference>
<dbReference type="CDD" id="cd01949">
    <property type="entry name" value="GGDEF"/>
    <property type="match status" value="1"/>
</dbReference>
<reference evidence="5 6" key="1">
    <citation type="submission" date="2016-09" db="EMBL/GenBank/DDBJ databases">
        <title>Metabolic pathway, cell adaptation mechanisms and a novel monoxygenase revealed through proteogenomic-transcription analysis of a Sphingomonas haloaromaticamans strain degrading the fungicide ortho-phenylphenol.</title>
        <authorList>
            <person name="Perruchon C."/>
            <person name="Papadopoulou E.S."/>
            <person name="Rousidou C."/>
            <person name="Vasileiadis S."/>
            <person name="Tanou G."/>
            <person name="Amoutzias G."/>
            <person name="Molassiotis A."/>
            <person name="Karpouzas D.G."/>
        </authorList>
    </citation>
    <scope>NUCLEOTIDE SEQUENCE [LARGE SCALE GENOMIC DNA]</scope>
    <source>
        <strain evidence="5 6">P3</strain>
    </source>
</reference>
<feature type="transmembrane region" description="Helical" evidence="1">
    <location>
        <begin position="20"/>
        <end position="45"/>
    </location>
</feature>
<organism evidence="5 6">
    <name type="scientific">Edaphosphingomonas haloaromaticamans</name>
    <dbReference type="NCBI Taxonomy" id="653954"/>
    <lineage>
        <taxon>Bacteria</taxon>
        <taxon>Pseudomonadati</taxon>
        <taxon>Pseudomonadota</taxon>
        <taxon>Alphaproteobacteria</taxon>
        <taxon>Sphingomonadales</taxon>
        <taxon>Rhizorhabdaceae</taxon>
        <taxon>Edaphosphingomonas</taxon>
    </lineage>
</organism>
<dbReference type="Pfam" id="PF08448">
    <property type="entry name" value="PAS_4"/>
    <property type="match status" value="1"/>
</dbReference>
<dbReference type="PROSITE" id="PS50887">
    <property type="entry name" value="GGDEF"/>
    <property type="match status" value="1"/>
</dbReference>
<name>A0A1S1HCH3_9SPHN</name>
<dbReference type="InterPro" id="IPR000700">
    <property type="entry name" value="PAS-assoc_C"/>
</dbReference>
<comment type="caution">
    <text evidence="5">The sequence shown here is derived from an EMBL/GenBank/DDBJ whole genome shotgun (WGS) entry which is preliminary data.</text>
</comment>
<dbReference type="InterPro" id="IPR052155">
    <property type="entry name" value="Biofilm_reg_signaling"/>
</dbReference>
<feature type="transmembrane region" description="Helical" evidence="1">
    <location>
        <begin position="162"/>
        <end position="180"/>
    </location>
</feature>
<dbReference type="AlphaFoldDB" id="A0A1S1HCH3"/>
<dbReference type="PANTHER" id="PTHR44757:SF2">
    <property type="entry name" value="BIOFILM ARCHITECTURE MAINTENANCE PROTEIN MBAA"/>
    <property type="match status" value="1"/>
</dbReference>
<evidence type="ECO:0000259" key="3">
    <source>
        <dbReference type="PROSITE" id="PS50883"/>
    </source>
</evidence>
<evidence type="ECO:0000256" key="1">
    <source>
        <dbReference type="SAM" id="Phobius"/>
    </source>
</evidence>
<dbReference type="InterPro" id="IPR000160">
    <property type="entry name" value="GGDEF_dom"/>
</dbReference>
<keyword evidence="6" id="KW-1185">Reference proteome</keyword>
<protein>
    <submittedName>
        <fullName evidence="5">Phytochrome-like protein cph2</fullName>
    </submittedName>
</protein>
<dbReference type="SMART" id="SM00267">
    <property type="entry name" value="GGDEF"/>
    <property type="match status" value="1"/>
</dbReference>
<feature type="domain" description="EAL" evidence="3">
    <location>
        <begin position="506"/>
        <end position="757"/>
    </location>
</feature>
<dbReference type="InterPro" id="IPR001633">
    <property type="entry name" value="EAL_dom"/>
</dbReference>
<sequence length="761" mass="81784">MLRDRPAGWEQVRAAQIAELARLCGGAVLAQIGCAAVLAALLWGAAPSWQLIGWLAAVAAVAIDIHRLARRARRGTGPAASGAPVRRAVARAILLGALWAIPPAFLSGTGTIEQQLAICLVSAAIIASAAMVAAPVPPAMLGFILIGSAGLTAMMVKTGSWLLAALPVGYAAFLAAGGLLNARAFVRRQWAEIALTEKRAVVSLLLRESGDRDGGWLWQTDAGRCLRSVSPAFAQAAAATPEALEHMPMFRLLAGENWETADHPQELRELLNRMNARERFIEFELPVAILDETRWWRVSGAPREDERGGFAGYHGVGSDITEARRSADKIDRMARFDALTGLANRTAFNEALRKALGRCFREKGQCALMLIDLDRFKAVNDTLGHPVGDKLLRLVAQRLLGLIGPADTCGRLGGDEFALVVANAADIARIDALGEAIIAALSAPFEIDEQIVRVGASVGTAIGPRDGRSAEMLVRNADLALYRAKEDGRGLHQRFEPNLLARAEKRRAIESALRDAMDRRELRLSYQPVVRARDGRISGFEALLRWTHAELGEVAPDEFIPIASEARLLSQIGEWVIRSACAEAARWPDHVRLHVNLAREQMIDPQLPAIILSALAQSGLPPSRLELEVGEKAFREDSAAVSAAADRLRALSVRISLDDFGTCASALGHIRQGRFSTVKIDRSLIVAAADRDPDALGLIRAIVALTGTLGMDTTAEGTETDAEQRVARDLGCTHFQGFLTGAPATPDDARAMIAGTLRRTA</sequence>
<dbReference type="Gene3D" id="3.20.20.450">
    <property type="entry name" value="EAL domain"/>
    <property type="match status" value="1"/>
</dbReference>